<keyword evidence="3" id="KW-0812">Transmembrane</keyword>
<dbReference type="EMBL" id="OAOP01000002">
    <property type="protein sequence ID" value="SNX67939.1"/>
    <property type="molecule type" value="Genomic_DNA"/>
</dbReference>
<name>A0A285CKA3_9BACI</name>
<dbReference type="SUPFAM" id="SSF54523">
    <property type="entry name" value="Pili subunits"/>
    <property type="match status" value="1"/>
</dbReference>
<proteinExistence type="predicted"/>
<reference evidence="4 5" key="1">
    <citation type="submission" date="2017-08" db="EMBL/GenBank/DDBJ databases">
        <authorList>
            <person name="de Groot N.N."/>
        </authorList>
    </citation>
    <scope>NUCLEOTIDE SEQUENCE [LARGE SCALE GENOMIC DNA]</scope>
    <source>
        <strain evidence="4 5">JC228</strain>
    </source>
</reference>
<dbReference type="PIRSF" id="PIRSF021292">
    <property type="entry name" value="Competence_ComGD"/>
    <property type="match status" value="1"/>
</dbReference>
<keyword evidence="2" id="KW-0178">Competence</keyword>
<dbReference type="NCBIfam" id="TIGR02532">
    <property type="entry name" value="IV_pilin_GFxxxE"/>
    <property type="match status" value="1"/>
</dbReference>
<dbReference type="RefSeq" id="WP_097157349.1">
    <property type="nucleotide sequence ID" value="NZ_JBEPMQ010000013.1"/>
</dbReference>
<gene>
    <name evidence="4" type="ORF">SAMN05877753_102143</name>
</gene>
<dbReference type="Pfam" id="PF07963">
    <property type="entry name" value="N_methyl"/>
    <property type="match status" value="1"/>
</dbReference>
<accession>A0A285CKA3</accession>
<dbReference type="GO" id="GO:0030420">
    <property type="term" value="P:establishment of competence for transformation"/>
    <property type="evidence" value="ECO:0007669"/>
    <property type="project" value="UniProtKB-KW"/>
</dbReference>
<keyword evidence="5" id="KW-1185">Reference proteome</keyword>
<evidence type="ECO:0000313" key="5">
    <source>
        <dbReference type="Proteomes" id="UP000219546"/>
    </source>
</evidence>
<evidence type="ECO:0000256" key="2">
    <source>
        <dbReference type="ARBA" id="ARBA00023287"/>
    </source>
</evidence>
<feature type="transmembrane region" description="Helical" evidence="3">
    <location>
        <begin position="12"/>
        <end position="34"/>
    </location>
</feature>
<organism evidence="4 5">
    <name type="scientific">Bacillus oleivorans</name>
    <dbReference type="NCBI Taxonomy" id="1448271"/>
    <lineage>
        <taxon>Bacteria</taxon>
        <taxon>Bacillati</taxon>
        <taxon>Bacillota</taxon>
        <taxon>Bacilli</taxon>
        <taxon>Bacillales</taxon>
        <taxon>Bacillaceae</taxon>
        <taxon>Bacillus</taxon>
    </lineage>
</organism>
<protein>
    <submittedName>
        <fullName evidence="4">Competence protein ComGD</fullName>
    </submittedName>
</protein>
<dbReference type="GO" id="GO:0009986">
    <property type="term" value="C:cell surface"/>
    <property type="evidence" value="ECO:0007669"/>
    <property type="project" value="UniProtKB-SubCell"/>
</dbReference>
<dbReference type="AlphaFoldDB" id="A0A285CKA3"/>
<evidence type="ECO:0000313" key="4">
    <source>
        <dbReference type="EMBL" id="SNX67939.1"/>
    </source>
</evidence>
<dbReference type="OrthoDB" id="1653576at2"/>
<evidence type="ECO:0000256" key="1">
    <source>
        <dbReference type="ARBA" id="ARBA00004241"/>
    </source>
</evidence>
<keyword evidence="3" id="KW-0472">Membrane</keyword>
<dbReference type="Proteomes" id="UP000219546">
    <property type="component" value="Unassembled WGS sequence"/>
</dbReference>
<sequence length="149" mass="17613">MAAHRKKWDAQGFTLTEILIVLSIFLICTSIFIFSVQPLDRHFKESQFITQLEKDLHLAKVYAMSHFQTVRIQFVPEENRYMILTGINNYLVQRKYNDEIKVINSTLRQFYYLPNGNVSKFGTFYILIGEKRYKFVIYVGKGRTEIEAI</sequence>
<comment type="subcellular location">
    <subcellularLocation>
        <location evidence="1">Cell surface</location>
    </subcellularLocation>
</comment>
<dbReference type="NCBIfam" id="NF040982">
    <property type="entry name" value="ComGD"/>
    <property type="match status" value="1"/>
</dbReference>
<keyword evidence="3" id="KW-1133">Transmembrane helix</keyword>
<evidence type="ECO:0000256" key="3">
    <source>
        <dbReference type="SAM" id="Phobius"/>
    </source>
</evidence>
<dbReference type="InterPro" id="IPR012902">
    <property type="entry name" value="N_methyl_site"/>
</dbReference>
<dbReference type="InterPro" id="IPR045584">
    <property type="entry name" value="Pilin-like"/>
</dbReference>
<dbReference type="InterPro" id="IPR016785">
    <property type="entry name" value="ComGD"/>
</dbReference>